<dbReference type="EMBL" id="DUZY01000001">
    <property type="protein sequence ID" value="DAD18637.1"/>
    <property type="molecule type" value="Genomic_DNA"/>
</dbReference>
<dbReference type="Proteomes" id="UP000607653">
    <property type="component" value="Unassembled WGS sequence"/>
</dbReference>
<reference evidence="2 3" key="1">
    <citation type="journal article" date="2020" name="Mol. Biol. Evol.">
        <title>Distinct Expression and Methylation Patterns for Genes with Different Fates following a Single Whole-Genome Duplication in Flowering Plants.</title>
        <authorList>
            <person name="Shi T."/>
            <person name="Rahmani R.S."/>
            <person name="Gugger P.F."/>
            <person name="Wang M."/>
            <person name="Li H."/>
            <person name="Zhang Y."/>
            <person name="Li Z."/>
            <person name="Wang Q."/>
            <person name="Van de Peer Y."/>
            <person name="Marchal K."/>
            <person name="Chen J."/>
        </authorList>
    </citation>
    <scope>NUCLEOTIDE SEQUENCE [LARGE SCALE GENOMIC DNA]</scope>
    <source>
        <tissue evidence="2">Leaf</tissue>
    </source>
</reference>
<evidence type="ECO:0000313" key="2">
    <source>
        <dbReference type="EMBL" id="DAD18637.1"/>
    </source>
</evidence>
<comment type="caution">
    <text evidence="2">The sequence shown here is derived from an EMBL/GenBank/DDBJ whole genome shotgun (WGS) entry which is preliminary data.</text>
</comment>
<accession>A0A822XEM1</accession>
<gene>
    <name evidence="2" type="ORF">HUJ06_020100</name>
</gene>
<keyword evidence="3" id="KW-1185">Reference proteome</keyword>
<feature type="region of interest" description="Disordered" evidence="1">
    <location>
        <begin position="203"/>
        <end position="222"/>
    </location>
</feature>
<sequence length="222" mass="25266">MAHRYCLTWHMGYWVDLLRDPPERRTPFESSINTGEVALGPASRSTGASDSFGDLYQHRGGSTSFSKRIEKRNWLGRWKEVGELNITYRFENGSAIESLSDEELNITYRFENDLYQTKAAFFHSRAHHLQRELAYLDLLLDPLALLCSGFGQRRRRRSLNMYATEVAMVRVATRTIASAAAATRMENGGAVLKTENGERSRRCSRNHCCSEDTQPPPTKDAI</sequence>
<evidence type="ECO:0000313" key="3">
    <source>
        <dbReference type="Proteomes" id="UP000607653"/>
    </source>
</evidence>
<name>A0A822XEM1_NELNU</name>
<organism evidence="2 3">
    <name type="scientific">Nelumbo nucifera</name>
    <name type="common">Sacred lotus</name>
    <dbReference type="NCBI Taxonomy" id="4432"/>
    <lineage>
        <taxon>Eukaryota</taxon>
        <taxon>Viridiplantae</taxon>
        <taxon>Streptophyta</taxon>
        <taxon>Embryophyta</taxon>
        <taxon>Tracheophyta</taxon>
        <taxon>Spermatophyta</taxon>
        <taxon>Magnoliopsida</taxon>
        <taxon>Proteales</taxon>
        <taxon>Nelumbonaceae</taxon>
        <taxon>Nelumbo</taxon>
    </lineage>
</organism>
<proteinExistence type="predicted"/>
<evidence type="ECO:0000256" key="1">
    <source>
        <dbReference type="SAM" id="MobiDB-lite"/>
    </source>
</evidence>
<protein>
    <submittedName>
        <fullName evidence="2">Uncharacterized protein</fullName>
    </submittedName>
</protein>
<feature type="region of interest" description="Disordered" evidence="1">
    <location>
        <begin position="26"/>
        <end position="51"/>
    </location>
</feature>
<dbReference type="AlphaFoldDB" id="A0A822XEM1"/>